<dbReference type="PROSITE" id="PS00070">
    <property type="entry name" value="ALDEHYDE_DEHYDR_CYS"/>
    <property type="match status" value="1"/>
</dbReference>
<dbReference type="InterPro" id="IPR016160">
    <property type="entry name" value="Ald_DH_CS_CYS"/>
</dbReference>
<sequence>MKFSVTLSISAGGLTCLTSNHCRYPEFAPFKKADAWLSHTWPLKRRMTSTLETRLFIDGEFREPRGERTWKLKNPATEEDICEIKEASKADVEDAVRTANRAFSSWSLQTAARTRGALLMSLADLLEKELDSMAALECLNVGKPFECARSDMHTCVANLRYYGGWADKIRGGAYIPVLDNEKISCHTRREPVGVVAAIVPWNFPLMLMVLKAAPALACGCTVVVKSSEKSPLTALAFCKLVQRAGLPPGVLNVLNGWGDTVGAALIRNPNVDKVSFTGSSHVGRLVAEECAATVKRVTLELGGKSPLVVLNDANIKNACEATWKGLFNNSGQCCVACSRVLVQSGVYDEFVDSLKKCVSEKAKLCCPRDPSCTQGPIVDEKQLKMVMNYIEEGKKQGAICVMGGKRKEGKGFWVLPTIFTGVTDDMKICKEEIFGPVVCVSKFDTIEEAVERANNTLYGLGAGVFTSSIPLANYFVSRLQAGTIWVNTYLSGDVGIPFGGYKASGYGREGGEEGLIPYLEIKTVVMNIEL</sequence>
<feature type="active site" evidence="3">
    <location>
        <position position="300"/>
    </location>
</feature>
<feature type="domain" description="Aldehyde dehydrogenase" evidence="5">
    <location>
        <begin position="65"/>
        <end position="524"/>
    </location>
</feature>
<protein>
    <submittedName>
        <fullName evidence="7">Retinal dehydrogenase 1</fullName>
    </submittedName>
</protein>
<dbReference type="OrthoDB" id="423271at2759"/>
<dbReference type="GO" id="GO:0016620">
    <property type="term" value="F:oxidoreductase activity, acting on the aldehyde or oxo group of donors, NAD or NADP as acceptor"/>
    <property type="evidence" value="ECO:0007669"/>
    <property type="project" value="InterPro"/>
</dbReference>
<dbReference type="GeneID" id="34619138"/>
<dbReference type="SUPFAM" id="SSF53720">
    <property type="entry name" value="ALDH-like"/>
    <property type="match status" value="1"/>
</dbReference>
<dbReference type="FunFam" id="3.40.605.10:FF:000007">
    <property type="entry name" value="NAD/NADP-dependent betaine aldehyde dehydrogenase"/>
    <property type="match status" value="1"/>
</dbReference>
<dbReference type="Gene3D" id="3.40.605.10">
    <property type="entry name" value="Aldehyde Dehydrogenase, Chain A, domain 1"/>
    <property type="match status" value="1"/>
</dbReference>
<dbReference type="PROSITE" id="PS00687">
    <property type="entry name" value="ALDEHYDE_DEHYDR_GLU"/>
    <property type="match status" value="1"/>
</dbReference>
<dbReference type="InterPro" id="IPR016161">
    <property type="entry name" value="Ald_DH/histidinol_DH"/>
</dbReference>
<dbReference type="InterPro" id="IPR016163">
    <property type="entry name" value="Ald_DH_C"/>
</dbReference>
<evidence type="ECO:0000313" key="6">
    <source>
        <dbReference type="Proteomes" id="UP000515125"/>
    </source>
</evidence>
<dbReference type="InterPro" id="IPR015590">
    <property type="entry name" value="Aldehyde_DH_dom"/>
</dbReference>
<dbReference type="Gene3D" id="3.40.309.10">
    <property type="entry name" value="Aldehyde Dehydrogenase, Chain A, domain 2"/>
    <property type="match status" value="1"/>
</dbReference>
<evidence type="ECO:0000256" key="3">
    <source>
        <dbReference type="PROSITE-ProRule" id="PRU10007"/>
    </source>
</evidence>
<dbReference type="InterPro" id="IPR016162">
    <property type="entry name" value="Ald_DH_N"/>
</dbReference>
<comment type="similarity">
    <text evidence="1 4">Belongs to the aldehyde dehydrogenase family.</text>
</comment>
<keyword evidence="6" id="KW-1185">Reference proteome</keyword>
<name>A0A6P6RZ41_9EIME</name>
<keyword evidence="2 4" id="KW-0560">Oxidoreductase</keyword>
<dbReference type="Proteomes" id="UP000515125">
    <property type="component" value="Unplaced"/>
</dbReference>
<evidence type="ECO:0000256" key="1">
    <source>
        <dbReference type="ARBA" id="ARBA00009986"/>
    </source>
</evidence>
<dbReference type="RefSeq" id="XP_026193201.1">
    <property type="nucleotide sequence ID" value="XM_026337416.1"/>
</dbReference>
<dbReference type="Pfam" id="PF00171">
    <property type="entry name" value="Aldedh"/>
    <property type="match status" value="1"/>
</dbReference>
<dbReference type="PANTHER" id="PTHR11699">
    <property type="entry name" value="ALDEHYDE DEHYDROGENASE-RELATED"/>
    <property type="match status" value="1"/>
</dbReference>
<evidence type="ECO:0000256" key="4">
    <source>
        <dbReference type="RuleBase" id="RU003345"/>
    </source>
</evidence>
<accession>A0A6P6RZ41</accession>
<dbReference type="InterPro" id="IPR029510">
    <property type="entry name" value="Ald_DH_CS_GLU"/>
</dbReference>
<evidence type="ECO:0000259" key="5">
    <source>
        <dbReference type="Pfam" id="PF00171"/>
    </source>
</evidence>
<dbReference type="FunFam" id="3.40.309.10:FF:000001">
    <property type="entry name" value="Mitochondrial aldehyde dehydrogenase 2"/>
    <property type="match status" value="1"/>
</dbReference>
<dbReference type="AlphaFoldDB" id="A0A6P6RZ41"/>
<reference evidence="7" key="1">
    <citation type="submission" date="2025-08" db="UniProtKB">
        <authorList>
            <consortium name="RefSeq"/>
        </authorList>
    </citation>
    <scope>IDENTIFICATION</scope>
</reference>
<gene>
    <name evidence="7" type="primary">LOC34619138</name>
</gene>
<proteinExistence type="inferred from homology"/>
<evidence type="ECO:0000256" key="2">
    <source>
        <dbReference type="ARBA" id="ARBA00023002"/>
    </source>
</evidence>
<evidence type="ECO:0000313" key="7">
    <source>
        <dbReference type="RefSeq" id="XP_026193201.1"/>
    </source>
</evidence>
<organism evidence="6 7">
    <name type="scientific">Cyclospora cayetanensis</name>
    <dbReference type="NCBI Taxonomy" id="88456"/>
    <lineage>
        <taxon>Eukaryota</taxon>
        <taxon>Sar</taxon>
        <taxon>Alveolata</taxon>
        <taxon>Apicomplexa</taxon>
        <taxon>Conoidasida</taxon>
        <taxon>Coccidia</taxon>
        <taxon>Eucoccidiorida</taxon>
        <taxon>Eimeriorina</taxon>
        <taxon>Eimeriidae</taxon>
        <taxon>Cyclospora</taxon>
    </lineage>
</organism>